<keyword evidence="3" id="KW-0804">Transcription</keyword>
<dbReference type="CDD" id="cd06267">
    <property type="entry name" value="PBP1_LacI_sugar_binding-like"/>
    <property type="match status" value="1"/>
</dbReference>
<dbReference type="InterPro" id="IPR010982">
    <property type="entry name" value="Lambda_DNA-bd_dom_sf"/>
</dbReference>
<evidence type="ECO:0000259" key="4">
    <source>
        <dbReference type="PROSITE" id="PS50932"/>
    </source>
</evidence>
<dbReference type="SUPFAM" id="SSF47413">
    <property type="entry name" value="lambda repressor-like DNA-binding domains"/>
    <property type="match status" value="1"/>
</dbReference>
<dbReference type="GO" id="GO:0000976">
    <property type="term" value="F:transcription cis-regulatory region binding"/>
    <property type="evidence" value="ECO:0007669"/>
    <property type="project" value="TreeGrafter"/>
</dbReference>
<dbReference type="OrthoDB" id="9775106at2"/>
<evidence type="ECO:0000313" key="5">
    <source>
        <dbReference type="EMBL" id="PZW21050.1"/>
    </source>
</evidence>
<dbReference type="Gene3D" id="3.40.50.2300">
    <property type="match status" value="2"/>
</dbReference>
<dbReference type="PANTHER" id="PTHR30146">
    <property type="entry name" value="LACI-RELATED TRANSCRIPTIONAL REPRESSOR"/>
    <property type="match status" value="1"/>
</dbReference>
<keyword evidence="2" id="KW-0238">DNA-binding</keyword>
<accession>A0A326TXE6</accession>
<dbReference type="RefSeq" id="WP_111325945.1">
    <property type="nucleotide sequence ID" value="NZ_BIFX01000001.1"/>
</dbReference>
<dbReference type="CDD" id="cd01392">
    <property type="entry name" value="HTH_LacI"/>
    <property type="match status" value="1"/>
</dbReference>
<dbReference type="PANTHER" id="PTHR30146:SF109">
    <property type="entry name" value="HTH-TYPE TRANSCRIPTIONAL REGULATOR GALS"/>
    <property type="match status" value="1"/>
</dbReference>
<dbReference type="EMBL" id="QKUF01000037">
    <property type="protein sequence ID" value="PZW21050.1"/>
    <property type="molecule type" value="Genomic_DNA"/>
</dbReference>
<evidence type="ECO:0000256" key="1">
    <source>
        <dbReference type="ARBA" id="ARBA00023015"/>
    </source>
</evidence>
<dbReference type="GO" id="GO:0003700">
    <property type="term" value="F:DNA-binding transcription factor activity"/>
    <property type="evidence" value="ECO:0007669"/>
    <property type="project" value="TreeGrafter"/>
</dbReference>
<protein>
    <submittedName>
        <fullName evidence="5">LacI family transcriptional regulator</fullName>
    </submittedName>
</protein>
<dbReference type="PRINTS" id="PR00036">
    <property type="entry name" value="HTHLACI"/>
</dbReference>
<name>A0A326TXE6_THEHA</name>
<keyword evidence="6" id="KW-1185">Reference proteome</keyword>
<comment type="caution">
    <text evidence="5">The sequence shown here is derived from an EMBL/GenBank/DDBJ whole genome shotgun (WGS) entry which is preliminary data.</text>
</comment>
<proteinExistence type="predicted"/>
<keyword evidence="1" id="KW-0805">Transcription regulation</keyword>
<dbReference type="SUPFAM" id="SSF53822">
    <property type="entry name" value="Periplasmic binding protein-like I"/>
    <property type="match status" value="1"/>
</dbReference>
<dbReference type="PROSITE" id="PS50932">
    <property type="entry name" value="HTH_LACI_2"/>
    <property type="match status" value="1"/>
</dbReference>
<dbReference type="Proteomes" id="UP000248806">
    <property type="component" value="Unassembled WGS sequence"/>
</dbReference>
<evidence type="ECO:0000256" key="3">
    <source>
        <dbReference type="ARBA" id="ARBA00023163"/>
    </source>
</evidence>
<sequence length="346" mass="37840">MATSEEVARLAGVSRATVSRVLNGSPRISEEARRRVYEAIEALGYEPDIVAQSLVRQRSRTLALGLFDESNGLSLTQLGLTAHYFYIDMLRYIEQEAMAQGYDLLLPSRPKGTYPENYIRSLRIRRVAGAVMLAVGVEDPRVHALLQAGIPTVFLDTMGLGSSAVYVRSDHLDGARQVTEHLLSLGHRRIAFLPGPAGNMVAMERLLGGQQAMAQAGIAVDPGLIFSSGWNVEEAYQAVCHLLEQRRDWTALVAGSDLMALGALRALHERGLRVPDDVSLTGFDDVVLSQYMTPPLTTVRQDRARMGKEAVQRLVALIEGKEHVAPLIVPTQLVVRASTAPVRPQV</sequence>
<organism evidence="5 6">
    <name type="scientific">Thermosporothrix hazakensis</name>
    <dbReference type="NCBI Taxonomy" id="644383"/>
    <lineage>
        <taxon>Bacteria</taxon>
        <taxon>Bacillati</taxon>
        <taxon>Chloroflexota</taxon>
        <taxon>Ktedonobacteria</taxon>
        <taxon>Ktedonobacterales</taxon>
        <taxon>Thermosporotrichaceae</taxon>
        <taxon>Thermosporothrix</taxon>
    </lineage>
</organism>
<evidence type="ECO:0000313" key="6">
    <source>
        <dbReference type="Proteomes" id="UP000248806"/>
    </source>
</evidence>
<gene>
    <name evidence="5" type="ORF">EI42_05705</name>
</gene>
<dbReference type="Gene3D" id="1.10.260.40">
    <property type="entry name" value="lambda repressor-like DNA-binding domains"/>
    <property type="match status" value="1"/>
</dbReference>
<feature type="domain" description="HTH lacI-type" evidence="4">
    <location>
        <begin position="2"/>
        <end position="56"/>
    </location>
</feature>
<dbReference type="Pfam" id="PF13377">
    <property type="entry name" value="Peripla_BP_3"/>
    <property type="match status" value="1"/>
</dbReference>
<dbReference type="InterPro" id="IPR000843">
    <property type="entry name" value="HTH_LacI"/>
</dbReference>
<dbReference type="InterPro" id="IPR046335">
    <property type="entry name" value="LacI/GalR-like_sensor"/>
</dbReference>
<evidence type="ECO:0000256" key="2">
    <source>
        <dbReference type="ARBA" id="ARBA00023125"/>
    </source>
</evidence>
<dbReference type="InterPro" id="IPR028082">
    <property type="entry name" value="Peripla_BP_I"/>
</dbReference>
<dbReference type="AlphaFoldDB" id="A0A326TXE6"/>
<dbReference type="Pfam" id="PF00356">
    <property type="entry name" value="LacI"/>
    <property type="match status" value="1"/>
</dbReference>
<reference evidence="5 6" key="1">
    <citation type="submission" date="2018-06" db="EMBL/GenBank/DDBJ databases">
        <title>Genomic Encyclopedia of Archaeal and Bacterial Type Strains, Phase II (KMG-II): from individual species to whole genera.</title>
        <authorList>
            <person name="Goeker M."/>
        </authorList>
    </citation>
    <scope>NUCLEOTIDE SEQUENCE [LARGE SCALE GENOMIC DNA]</scope>
    <source>
        <strain evidence="5 6">ATCC BAA-1881</strain>
    </source>
</reference>
<dbReference type="SMART" id="SM00354">
    <property type="entry name" value="HTH_LACI"/>
    <property type="match status" value="1"/>
</dbReference>